<comment type="caution">
    <text evidence="2">The sequence shown here is derived from an EMBL/GenBank/DDBJ whole genome shotgun (WGS) entry which is preliminary data.</text>
</comment>
<dbReference type="Gene3D" id="3.20.20.140">
    <property type="entry name" value="Metal-dependent hydrolases"/>
    <property type="match status" value="1"/>
</dbReference>
<dbReference type="PANTHER" id="PTHR42924">
    <property type="entry name" value="EXONUCLEASE"/>
    <property type="match status" value="1"/>
</dbReference>
<dbReference type="Proteomes" id="UP000190890">
    <property type="component" value="Unassembled WGS sequence"/>
</dbReference>
<dbReference type="OrthoDB" id="9804333at2"/>
<name>A0A1S8T8V1_9CLOT</name>
<dbReference type="InterPro" id="IPR003141">
    <property type="entry name" value="Pol/His_phosphatase_N"/>
</dbReference>
<dbReference type="PANTHER" id="PTHR42924:SF3">
    <property type="entry name" value="POLYMERASE_HISTIDINOL PHOSPHATASE N-TERMINAL DOMAIN-CONTAINING PROTEIN"/>
    <property type="match status" value="1"/>
</dbReference>
<evidence type="ECO:0000313" key="2">
    <source>
        <dbReference type="EMBL" id="OOM74031.1"/>
    </source>
</evidence>
<dbReference type="Pfam" id="PF02811">
    <property type="entry name" value="PHP"/>
    <property type="match status" value="1"/>
</dbReference>
<protein>
    <submittedName>
        <fullName evidence="2">Error-prone DNA polymerase</fullName>
        <ecNumber evidence="2">2.7.7.7</ecNumber>
    </submittedName>
</protein>
<dbReference type="AlphaFoldDB" id="A0A1S8T8V1"/>
<keyword evidence="2" id="KW-0808">Transferase</keyword>
<dbReference type="Gene3D" id="1.10.150.650">
    <property type="match status" value="1"/>
</dbReference>
<proteinExistence type="predicted"/>
<dbReference type="SUPFAM" id="SSF89550">
    <property type="entry name" value="PHP domain-like"/>
    <property type="match status" value="1"/>
</dbReference>
<dbReference type="InterPro" id="IPR016195">
    <property type="entry name" value="Pol/histidinol_Pase-like"/>
</dbReference>
<accession>A0A1S8T8V1</accession>
<keyword evidence="3" id="KW-1185">Reference proteome</keyword>
<dbReference type="RefSeq" id="WP_077849128.1">
    <property type="nucleotide sequence ID" value="NZ_LZZM01000205.1"/>
</dbReference>
<dbReference type="GO" id="GO:0003887">
    <property type="term" value="F:DNA-directed DNA polymerase activity"/>
    <property type="evidence" value="ECO:0007669"/>
    <property type="project" value="UniProtKB-EC"/>
</dbReference>
<feature type="domain" description="Polymerase/histidinol phosphatase N-terminal" evidence="1">
    <location>
        <begin position="5"/>
        <end position="70"/>
    </location>
</feature>
<dbReference type="SMART" id="SM00481">
    <property type="entry name" value="POLIIIAc"/>
    <property type="match status" value="1"/>
</dbReference>
<dbReference type="GO" id="GO:0035312">
    <property type="term" value="F:5'-3' DNA exonuclease activity"/>
    <property type="evidence" value="ECO:0007669"/>
    <property type="project" value="TreeGrafter"/>
</dbReference>
<dbReference type="InterPro" id="IPR052018">
    <property type="entry name" value="PHP_domain"/>
</dbReference>
<sequence length="292" mass="33394">MNYRIDLHTHTNISDGASTPKKLIEDAVLENIKAIALTDHDNIAGIRDAAKYAKENNIDFLNGIEISSLYKDGRMLHILGIGIDIENESFLNAFYNMKKEREDRIKHILMEISKKGINISIDELRGNSLSEYLDRYDVYRYFIKNNICKSPQEIWDKFLDPIPYNEGELLSVEESINMIKKAGGVSFLAHYNKSIGFAGLNTDEIEKEVKNLINLGLDGIEKYYPSFTEQDCIFLDNIINKYNLMYSGGTDYHGENRPDIKIGSGKNNNLFIPYSIYKNIIQTINMSKGDNH</sequence>
<evidence type="ECO:0000259" key="1">
    <source>
        <dbReference type="SMART" id="SM00481"/>
    </source>
</evidence>
<evidence type="ECO:0000313" key="3">
    <source>
        <dbReference type="Proteomes" id="UP000190890"/>
    </source>
</evidence>
<gene>
    <name evidence="2" type="primary">dnaE2_1</name>
    <name evidence="2" type="ORF">CLPUN_41710</name>
</gene>
<dbReference type="CDD" id="cd07438">
    <property type="entry name" value="PHP_HisPPase_AMP"/>
    <property type="match status" value="1"/>
</dbReference>
<dbReference type="EMBL" id="LZZM01000205">
    <property type="protein sequence ID" value="OOM74031.1"/>
    <property type="molecule type" value="Genomic_DNA"/>
</dbReference>
<reference evidence="2 3" key="1">
    <citation type="submission" date="2016-05" db="EMBL/GenBank/DDBJ databases">
        <title>Microbial solvent formation.</title>
        <authorList>
            <person name="Poehlein A."/>
            <person name="Montoya Solano J.D."/>
            <person name="Flitsch S."/>
            <person name="Krabben P."/>
            <person name="Duerre P."/>
            <person name="Daniel R."/>
        </authorList>
    </citation>
    <scope>NUCLEOTIDE SEQUENCE [LARGE SCALE GENOMIC DNA]</scope>
    <source>
        <strain evidence="2 3">DSM 2619</strain>
    </source>
</reference>
<dbReference type="STRING" id="29367.CLPUN_41710"/>
<dbReference type="GO" id="GO:0004534">
    <property type="term" value="F:5'-3' RNA exonuclease activity"/>
    <property type="evidence" value="ECO:0007669"/>
    <property type="project" value="TreeGrafter"/>
</dbReference>
<keyword evidence="2" id="KW-0548">Nucleotidyltransferase</keyword>
<dbReference type="InterPro" id="IPR004013">
    <property type="entry name" value="PHP_dom"/>
</dbReference>
<dbReference type="EC" id="2.7.7.7" evidence="2"/>
<organism evidence="2 3">
    <name type="scientific">Clostridium puniceum</name>
    <dbReference type="NCBI Taxonomy" id="29367"/>
    <lineage>
        <taxon>Bacteria</taxon>
        <taxon>Bacillati</taxon>
        <taxon>Bacillota</taxon>
        <taxon>Clostridia</taxon>
        <taxon>Eubacteriales</taxon>
        <taxon>Clostridiaceae</taxon>
        <taxon>Clostridium</taxon>
    </lineage>
</organism>